<feature type="transmembrane region" description="Helical" evidence="1">
    <location>
        <begin position="330"/>
        <end position="346"/>
    </location>
</feature>
<gene>
    <name evidence="2" type="ORF">V6M85_09075</name>
</gene>
<keyword evidence="1" id="KW-1133">Transmembrane helix</keyword>
<name>A0AAX4KXT1_9CREN</name>
<feature type="transmembrane region" description="Helical" evidence="1">
    <location>
        <begin position="308"/>
        <end position="325"/>
    </location>
</feature>
<accession>A0AAX4KXT1</accession>
<feature type="transmembrane region" description="Helical" evidence="1">
    <location>
        <begin position="281"/>
        <end position="302"/>
    </location>
</feature>
<organism evidence="2 3">
    <name type="scientific">Sulfolobus tengchongensis</name>
    <dbReference type="NCBI Taxonomy" id="207809"/>
    <lineage>
        <taxon>Archaea</taxon>
        <taxon>Thermoproteota</taxon>
        <taxon>Thermoprotei</taxon>
        <taxon>Sulfolobales</taxon>
        <taxon>Sulfolobaceae</taxon>
        <taxon>Sulfolobus</taxon>
    </lineage>
</organism>
<keyword evidence="1" id="KW-0812">Transmembrane</keyword>
<dbReference type="AlphaFoldDB" id="A0AAX4KXT1"/>
<keyword evidence="3" id="KW-1185">Reference proteome</keyword>
<dbReference type="GeneID" id="89336918"/>
<dbReference type="EMBL" id="CP146016">
    <property type="protein sequence ID" value="WWQ59633.1"/>
    <property type="molecule type" value="Genomic_DNA"/>
</dbReference>
<protein>
    <recommendedName>
        <fullName evidence="4">Carboxypeptidase regulatory-like domain-containing protein</fullName>
    </recommendedName>
</protein>
<keyword evidence="1" id="KW-0472">Membrane</keyword>
<evidence type="ECO:0000256" key="1">
    <source>
        <dbReference type="SAM" id="Phobius"/>
    </source>
</evidence>
<dbReference type="RefSeq" id="WP_338599017.1">
    <property type="nucleotide sequence ID" value="NZ_CP146016.1"/>
</dbReference>
<feature type="transmembrane region" description="Helical" evidence="1">
    <location>
        <begin position="245"/>
        <end position="269"/>
    </location>
</feature>
<feature type="transmembrane region" description="Helical" evidence="1">
    <location>
        <begin position="205"/>
        <end position="225"/>
    </location>
</feature>
<reference evidence="2 3" key="1">
    <citation type="submission" date="2024-02" db="EMBL/GenBank/DDBJ databases">
        <title>STSV induces naive adaptation in Sulfolobus.</title>
        <authorList>
            <person name="Xiang X."/>
            <person name="Song M."/>
        </authorList>
    </citation>
    <scope>NUCLEOTIDE SEQUENCE [LARGE SCALE GENOMIC DNA]</scope>
    <source>
        <strain evidence="2 3">RT2</strain>
    </source>
</reference>
<dbReference type="Proteomes" id="UP001432202">
    <property type="component" value="Chromosome"/>
</dbReference>
<evidence type="ECO:0000313" key="2">
    <source>
        <dbReference type="EMBL" id="WWQ59633.1"/>
    </source>
</evidence>
<evidence type="ECO:0000313" key="3">
    <source>
        <dbReference type="Proteomes" id="UP001432202"/>
    </source>
</evidence>
<evidence type="ECO:0008006" key="4">
    <source>
        <dbReference type="Google" id="ProtNLM"/>
    </source>
</evidence>
<feature type="transmembrane region" description="Helical" evidence="1">
    <location>
        <begin position="15"/>
        <end position="32"/>
    </location>
</feature>
<sequence>MKFSYTFTQEFKRTLIYLYVILIALASAYVIGQFSTRSANVIGIVEYSTNGIKVTGYVFDFQGKGISSTVKAIYEDSRVTTKTNNGSFSLCLPITYESINKINIVIDSSEGNLNFSIISRPFTTFAYGTLYLKLLSSQNLSIISVKGKTFVALNPYSLRNYINGMQIDSNTSIFVVNSDNVTSPNPLTLEYYNNNSNLIDSLKMYLILLLSSNFALIDFVSYFLLSSFPRGELKEIIRLVGLAKVYLAKLIAEIPLIIGLSTLPFYLFLVTVMGNVNYYTINLIIPYSIGSFTFSLGIYGLSPLGSKNMIYYSIILALYITNLIVYDRYIYCLISTFLLLLGYFWLRNH</sequence>
<proteinExistence type="predicted"/>